<evidence type="ECO:0000259" key="1">
    <source>
        <dbReference type="Pfam" id="PF00586"/>
    </source>
</evidence>
<dbReference type="PANTHER" id="PTHR30270">
    <property type="entry name" value="THIAMINE-MONOPHOSPHATE KINASE"/>
    <property type="match status" value="1"/>
</dbReference>
<protein>
    <submittedName>
        <fullName evidence="3">Unannotated protein</fullName>
    </submittedName>
</protein>
<evidence type="ECO:0000259" key="2">
    <source>
        <dbReference type="Pfam" id="PF02769"/>
    </source>
</evidence>
<feature type="domain" description="PurM-like C-terminal" evidence="2">
    <location>
        <begin position="152"/>
        <end position="300"/>
    </location>
</feature>
<dbReference type="EMBL" id="CAFBPX010000026">
    <property type="protein sequence ID" value="CAB5030270.1"/>
    <property type="molecule type" value="Genomic_DNA"/>
</dbReference>
<dbReference type="SUPFAM" id="SSF56042">
    <property type="entry name" value="PurM C-terminal domain-like"/>
    <property type="match status" value="1"/>
</dbReference>
<dbReference type="Gene3D" id="3.90.650.10">
    <property type="entry name" value="PurM-like C-terminal domain"/>
    <property type="match status" value="1"/>
</dbReference>
<organism evidence="3">
    <name type="scientific">freshwater metagenome</name>
    <dbReference type="NCBI Taxonomy" id="449393"/>
    <lineage>
        <taxon>unclassified sequences</taxon>
        <taxon>metagenomes</taxon>
        <taxon>ecological metagenomes</taxon>
    </lineage>
</organism>
<dbReference type="GO" id="GO:0009030">
    <property type="term" value="F:thiamine-phosphate kinase activity"/>
    <property type="evidence" value="ECO:0007669"/>
    <property type="project" value="InterPro"/>
</dbReference>
<dbReference type="CDD" id="cd02194">
    <property type="entry name" value="ThiL"/>
    <property type="match status" value="1"/>
</dbReference>
<dbReference type="AlphaFoldDB" id="A0A6J5Z3D9"/>
<dbReference type="InterPro" id="IPR036676">
    <property type="entry name" value="PurM-like_C_sf"/>
</dbReference>
<dbReference type="Pfam" id="PF02769">
    <property type="entry name" value="AIRS_C"/>
    <property type="match status" value="1"/>
</dbReference>
<reference evidence="3" key="1">
    <citation type="submission" date="2020-05" db="EMBL/GenBank/DDBJ databases">
        <authorList>
            <person name="Chiriac C."/>
            <person name="Salcher M."/>
            <person name="Ghai R."/>
            <person name="Kavagutti S V."/>
        </authorList>
    </citation>
    <scope>NUCLEOTIDE SEQUENCE</scope>
</reference>
<dbReference type="PANTHER" id="PTHR30270:SF0">
    <property type="entry name" value="THIAMINE-MONOPHOSPHATE KINASE"/>
    <property type="match status" value="1"/>
</dbReference>
<dbReference type="Pfam" id="PF00586">
    <property type="entry name" value="AIRS"/>
    <property type="match status" value="1"/>
</dbReference>
<dbReference type="Gene3D" id="3.30.1330.10">
    <property type="entry name" value="PurM-like, N-terminal domain"/>
    <property type="match status" value="1"/>
</dbReference>
<evidence type="ECO:0000313" key="3">
    <source>
        <dbReference type="EMBL" id="CAB4334999.1"/>
    </source>
</evidence>
<name>A0A6J5Z3D9_9ZZZZ</name>
<dbReference type="NCBIfam" id="TIGR01379">
    <property type="entry name" value="thiL"/>
    <property type="match status" value="1"/>
</dbReference>
<evidence type="ECO:0000313" key="4">
    <source>
        <dbReference type="EMBL" id="CAB5030270.1"/>
    </source>
</evidence>
<feature type="domain" description="PurM-like N-terminal" evidence="1">
    <location>
        <begin position="26"/>
        <end position="137"/>
    </location>
</feature>
<sequence length="329" mass="33504">MSERSLISAFEQLFAQRGERNVNWIGDDCAVIRSKPYCVTSVDSIVDGIHFRLDHERVGVADVGHKALAVALSDLAAMAAEPGEAYLSLGIPDGLTDGDVLSLAAAAEALAKLNSVTIAGGDLVRSPVLFCSVTVVGWSEDADQLVGRAGAKAGDGVYVSGPLGAAAAGLALLEGAAGSALPQPLAEALISAQLRPQPRFDCARQLRAAGADALIDISDGLATDAGEIAARSGVTLEIDLAAIPLAEGVAQIARELGRDAAQFAASGGEDFELCSALPEAAAAAVDGLIRIGSVTDGPAEVRFIDSDGRSVELHGYEHRVGDDPSAPTG</sequence>
<dbReference type="InterPro" id="IPR010918">
    <property type="entry name" value="PurM-like_C_dom"/>
</dbReference>
<proteinExistence type="inferred from homology"/>
<dbReference type="GO" id="GO:0009228">
    <property type="term" value="P:thiamine biosynthetic process"/>
    <property type="evidence" value="ECO:0007669"/>
    <property type="project" value="InterPro"/>
</dbReference>
<dbReference type="PIRSF" id="PIRSF005303">
    <property type="entry name" value="Thiam_monoph_kin"/>
    <property type="match status" value="1"/>
</dbReference>
<dbReference type="EMBL" id="CAESAO010000005">
    <property type="protein sequence ID" value="CAB4334999.1"/>
    <property type="molecule type" value="Genomic_DNA"/>
</dbReference>
<gene>
    <name evidence="3" type="ORF">UFOPK3522_00116</name>
    <name evidence="4" type="ORF">UFOPK4175_00248</name>
</gene>
<dbReference type="HAMAP" id="MF_02128">
    <property type="entry name" value="TMP_kinase"/>
    <property type="match status" value="1"/>
</dbReference>
<dbReference type="InterPro" id="IPR006283">
    <property type="entry name" value="ThiL-like"/>
</dbReference>
<dbReference type="InterPro" id="IPR016188">
    <property type="entry name" value="PurM-like_N"/>
</dbReference>
<dbReference type="SUPFAM" id="SSF55326">
    <property type="entry name" value="PurM N-terminal domain-like"/>
    <property type="match status" value="1"/>
</dbReference>
<dbReference type="InterPro" id="IPR036921">
    <property type="entry name" value="PurM-like_N_sf"/>
</dbReference>
<accession>A0A6J5Z3D9</accession>